<evidence type="ECO:0000256" key="1">
    <source>
        <dbReference type="SAM" id="Coils"/>
    </source>
</evidence>
<gene>
    <name evidence="2" type="ORF">V2S66_03305</name>
</gene>
<sequence length="1290" mass="134123">MPTTVGSAQVRLAPSLTGFAQRLRSELRTVRTDDLTVGIDPKLNRTAANKVTRDLDKLTRARSVAIFASVDTRVAAEEIAALTRNRTATVRVDADTRVAADEINVLTRERTLTIRTRTVGGTGGGPSPVGGTGSGAGAAGALLSLAPAVAPVAAYLASTLASVAAAGGAALVSVGAFGAALKPQLAMLTGLAAAESTASAAVKKYGAASKEAHQAQDTVAETLDAMPGQTQRAALGFSILKDDFKKWSDDMSDFTMVPVTQGLAIADSLIPRFSTLVKDSSGQLTRLTTIAAGAVETPGFDKMISKFDTFSAGALKQIVDETVHLTRLLSEGKTSGPASEFLAYAKQNGPEVRETLTAIATDVLHVVQGVSEAGPSMLTVVDAAAHLVSALPPEFIGRALQLYSAFRLYKLTAGGINTVAGSLRTVGTRLTAVRTASTAAGGGLAGVRTAIASLSTGAKIGGALLAVTAVVVLLDKLSSSGKKAPDVDKMTTAIGQLGRTGKVTGEASRVFGKDFDDLNTSIGRLNGQRSGMDAFNDSMNRVFTLGMAKSNSAKKAAKDVDAVDKSLADLVKNGQPDLAVSALKRLTSEYTKSGKPASDLTSKLDDYQSALSDAKFEQDLTADSMGLFGRQSQQVQAQLDDQKKSADGLRQSIQALNDVNRAGLNAESDFEQAIDDASGAIKHHETALKMVNGQLDLNSQKARDAYKPLSDLADKTDAAAAALRDQGKSWDQVEGVYDRGRAKLIATAQAMGLQKSQATALANEILKAPDKTAYLKGNIDDLKQKVTQAQSRLKSVPPSKTTAIKGNIAQLNNEIRDAQAKIDSLHGGTVTIRATYAVVKGKPTEVFHEGGGYATGGVLPGHTPGRDVHHFYSPTAGSLHLSGGEAVMHPEWTRAVGPAMVHAWNALSRSQGAAAVRRAMGFKDGGIIGGSYASGGVTGSKAKPLPQNVIIIGGQKVNEGSIANAISNAFASNLAGTVSQIQSATNRVVSSIQSAFKNVRTTLDDRVIAALERQSTQLQNLAKKRDGIKAQLAAASSYAVSARDSAQSFASMTSLPAAGGSFGAGGILAGLQTRLGQIKKFTANIALLGKRGLSKTLLNQLVQAGPEQGSAYAQALADASASTLKSINSTQSAIDKAATAYGRGVADTMYDSGSQAGKGFLTGLQSQESAIEKEMTTLAKKIQAEIRKELKIHSPSKVTQQLGEFTGQGFLVGFRSKHPQIEASARRMAALVAAVRPGSASIERDQAQRGVAQTVNHFDLHTSDQPTEQGVLTALQRAAVLRRPALLPGG</sequence>
<accession>A0ABU7P599</accession>
<name>A0ABU7P599_9ACTN</name>
<keyword evidence="1" id="KW-0175">Coiled coil</keyword>
<dbReference type="SUPFAM" id="SSF57997">
    <property type="entry name" value="Tropomyosin"/>
    <property type="match status" value="1"/>
</dbReference>
<evidence type="ECO:0000313" key="2">
    <source>
        <dbReference type="EMBL" id="MEE4540995.1"/>
    </source>
</evidence>
<protein>
    <submittedName>
        <fullName evidence="2">Uncharacterized protein</fullName>
    </submittedName>
</protein>
<organism evidence="2 3">
    <name type="scientific">Actinacidiphila polyblastidii</name>
    <dbReference type="NCBI Taxonomy" id="3110430"/>
    <lineage>
        <taxon>Bacteria</taxon>
        <taxon>Bacillati</taxon>
        <taxon>Actinomycetota</taxon>
        <taxon>Actinomycetes</taxon>
        <taxon>Kitasatosporales</taxon>
        <taxon>Streptomycetaceae</taxon>
        <taxon>Actinacidiphila</taxon>
    </lineage>
</organism>
<reference evidence="2 3" key="1">
    <citation type="submission" date="2023-12" db="EMBL/GenBank/DDBJ databases">
        <title>Streptomyces sp. V4-01.</title>
        <authorList>
            <person name="Somphong A."/>
            <person name="Phongsopitanun W."/>
        </authorList>
    </citation>
    <scope>NUCLEOTIDE SEQUENCE [LARGE SCALE GENOMIC DNA]</scope>
    <source>
        <strain evidence="2 3">V4-01</strain>
    </source>
</reference>
<dbReference type="EMBL" id="JAZEWV010000002">
    <property type="protein sequence ID" value="MEE4540995.1"/>
    <property type="molecule type" value="Genomic_DNA"/>
</dbReference>
<feature type="coiled-coil region" evidence="1">
    <location>
        <begin position="801"/>
        <end position="828"/>
    </location>
</feature>
<keyword evidence="3" id="KW-1185">Reference proteome</keyword>
<comment type="caution">
    <text evidence="2">The sequence shown here is derived from an EMBL/GenBank/DDBJ whole genome shotgun (WGS) entry which is preliminary data.</text>
</comment>
<dbReference type="Proteomes" id="UP001344658">
    <property type="component" value="Unassembled WGS sequence"/>
</dbReference>
<proteinExistence type="predicted"/>
<dbReference type="RefSeq" id="WP_330792889.1">
    <property type="nucleotide sequence ID" value="NZ_JAZEWV010000002.1"/>
</dbReference>
<evidence type="ECO:0000313" key="3">
    <source>
        <dbReference type="Proteomes" id="UP001344658"/>
    </source>
</evidence>